<accession>A0A8H5LT91</accession>
<dbReference type="Proteomes" id="UP000559256">
    <property type="component" value="Unassembled WGS sequence"/>
</dbReference>
<sequence length="695" mass="78994">MRLLNTETLQLHEFYSDIPTYAILSHAWEREEVTFQDMQNPQIAERKAGYAKLRGSCAYARNAELSENINSMYQYYGDSEVCYVYLSDVSSAEDPRNVGYGFRRSRWFKRGWTLQELLAPRYCVFLEKDWEEIGTRWSLRDAISELTGIPSRVFEDGDMTRYSIAQKMSWAAFRETTRSEDQAYCLMGLFGVNMPPLYGEGAVKAFMRLQQEIIKVSDDRSIFVWIARIGERGLFAKSPFEFRMSGEVAASETDTFGGNSSYTFANNGLHIHLPLMRVPDYPGDQYTRDYDSHHHFLASLYCRSQKDDRYKYLSVYLRRIDGNKGPQFVRCRADELVLTSARPGEHPFQVRDLVVKENNHIPSFAQHQKRDAEELVVSVKLSDTVTRNCLVFDGSQDIEGLSTFSVAKCGSLSLKYRVCSPSGTSQTSLVLKLLRAQSNRLSLEVTYENPSGGLPDYVGSSDYELADTITLPLMNGGLVSFRCRNTGKCMEKNLDIIYLPRGDALTALKRELTPPTAGFIVPFKPGTPKYQFAKLVLRWISSFDFFDVTAAGLKHSTSLQRIASFDFFDVDCGLDQQYVSFQTSTFRILTYTAVWRSREIEFDVALGFRGVVPWVHISLPGQKFEVDGQERDLAAYLDLVSKRTDHWPGELRTSSDSMSFALSRALSVTVTIEARTTIQLGSHLLRFGFTEIESG</sequence>
<comment type="caution">
    <text evidence="1">The sequence shown here is derived from an EMBL/GenBank/DDBJ whole genome shotgun (WGS) entry which is preliminary data.</text>
</comment>
<dbReference type="PANTHER" id="PTHR10622:SF10">
    <property type="entry name" value="HET DOMAIN-CONTAINING PROTEIN"/>
    <property type="match status" value="1"/>
</dbReference>
<protein>
    <submittedName>
        <fullName evidence="1">Uncharacterized protein</fullName>
    </submittedName>
</protein>
<evidence type="ECO:0000313" key="1">
    <source>
        <dbReference type="EMBL" id="KAF5368514.1"/>
    </source>
</evidence>
<proteinExistence type="predicted"/>
<dbReference type="EMBL" id="JAACJM010000015">
    <property type="protein sequence ID" value="KAF5368514.1"/>
    <property type="molecule type" value="Genomic_DNA"/>
</dbReference>
<dbReference type="AlphaFoldDB" id="A0A8H5LT91"/>
<organism evidence="1 2">
    <name type="scientific">Tetrapyrgos nigripes</name>
    <dbReference type="NCBI Taxonomy" id="182062"/>
    <lineage>
        <taxon>Eukaryota</taxon>
        <taxon>Fungi</taxon>
        <taxon>Dikarya</taxon>
        <taxon>Basidiomycota</taxon>
        <taxon>Agaricomycotina</taxon>
        <taxon>Agaricomycetes</taxon>
        <taxon>Agaricomycetidae</taxon>
        <taxon>Agaricales</taxon>
        <taxon>Marasmiineae</taxon>
        <taxon>Marasmiaceae</taxon>
        <taxon>Tetrapyrgos</taxon>
    </lineage>
</organism>
<gene>
    <name evidence="1" type="ORF">D9758_002433</name>
</gene>
<name>A0A8H5LT91_9AGAR</name>
<keyword evidence="2" id="KW-1185">Reference proteome</keyword>
<evidence type="ECO:0000313" key="2">
    <source>
        <dbReference type="Proteomes" id="UP000559256"/>
    </source>
</evidence>
<reference evidence="1 2" key="1">
    <citation type="journal article" date="2020" name="ISME J.">
        <title>Uncovering the hidden diversity of litter-decomposition mechanisms in mushroom-forming fungi.</title>
        <authorList>
            <person name="Floudas D."/>
            <person name="Bentzer J."/>
            <person name="Ahren D."/>
            <person name="Johansson T."/>
            <person name="Persson P."/>
            <person name="Tunlid A."/>
        </authorList>
    </citation>
    <scope>NUCLEOTIDE SEQUENCE [LARGE SCALE GENOMIC DNA]</scope>
    <source>
        <strain evidence="1 2">CBS 291.85</strain>
    </source>
</reference>
<dbReference type="PANTHER" id="PTHR10622">
    <property type="entry name" value="HET DOMAIN-CONTAINING PROTEIN"/>
    <property type="match status" value="1"/>
</dbReference>